<proteinExistence type="predicted"/>
<organism evidence="1">
    <name type="scientific">Cacopsylla melanoneura</name>
    <dbReference type="NCBI Taxonomy" id="428564"/>
    <lineage>
        <taxon>Eukaryota</taxon>
        <taxon>Metazoa</taxon>
        <taxon>Ecdysozoa</taxon>
        <taxon>Arthropoda</taxon>
        <taxon>Hexapoda</taxon>
        <taxon>Insecta</taxon>
        <taxon>Pterygota</taxon>
        <taxon>Neoptera</taxon>
        <taxon>Paraneoptera</taxon>
        <taxon>Hemiptera</taxon>
        <taxon>Sternorrhyncha</taxon>
        <taxon>Psylloidea</taxon>
        <taxon>Psyllidae</taxon>
        <taxon>Psyllinae</taxon>
        <taxon>Cacopsylla</taxon>
    </lineage>
</organism>
<evidence type="ECO:0000313" key="1">
    <source>
        <dbReference type="EMBL" id="CAG6792526.1"/>
    </source>
</evidence>
<name>A0A8D9BYD3_9HEMI</name>
<reference evidence="1" key="1">
    <citation type="submission" date="2021-05" db="EMBL/GenBank/DDBJ databases">
        <authorList>
            <person name="Alioto T."/>
            <person name="Alioto T."/>
            <person name="Gomez Garrido J."/>
        </authorList>
    </citation>
    <scope>NUCLEOTIDE SEQUENCE</scope>
</reference>
<dbReference type="EMBL" id="HBUF01682207">
    <property type="protein sequence ID" value="CAG6792526.1"/>
    <property type="molecule type" value="Transcribed_RNA"/>
</dbReference>
<protein>
    <submittedName>
        <fullName evidence="1">Uncharacterized protein</fullName>
    </submittedName>
</protein>
<accession>A0A8D9BYD3</accession>
<dbReference type="AlphaFoldDB" id="A0A8D9BYD3"/>
<sequence>MPICMPPNMLPTLNMFDASILCTLGLNNLAYIPKMCLNRKFATKGRGHIITAPIIHVSPLTAQRGVSHNYSNHHFILRVYYYLDTIILGKILLSCLWKLN</sequence>